<comment type="caution">
    <text evidence="1">The sequence shown here is derived from an EMBL/GenBank/DDBJ whole genome shotgun (WGS) entry which is preliminary data.</text>
</comment>
<sequence>MVRQSELQCGSYDHRKAMMNSVRVDSEATLNQFLNQLSAQLTFANEKERENGAPFIAINEWQFRNFVVWSVPGQIFNVCVRIRVLNISVTAIIPLFSLRFIPDGIKPSLLASLWKTRGGGVGRCLPIPSSFLTVAFIMSIKNRGVTTMVVAISVSTVSKEALW</sequence>
<evidence type="ECO:0000313" key="2">
    <source>
        <dbReference type="Proteomes" id="UP001341840"/>
    </source>
</evidence>
<protein>
    <submittedName>
        <fullName evidence="1">Uncharacterized protein</fullName>
    </submittedName>
</protein>
<keyword evidence="2" id="KW-1185">Reference proteome</keyword>
<organism evidence="1 2">
    <name type="scientific">Stylosanthes scabra</name>
    <dbReference type="NCBI Taxonomy" id="79078"/>
    <lineage>
        <taxon>Eukaryota</taxon>
        <taxon>Viridiplantae</taxon>
        <taxon>Streptophyta</taxon>
        <taxon>Embryophyta</taxon>
        <taxon>Tracheophyta</taxon>
        <taxon>Spermatophyta</taxon>
        <taxon>Magnoliopsida</taxon>
        <taxon>eudicotyledons</taxon>
        <taxon>Gunneridae</taxon>
        <taxon>Pentapetalae</taxon>
        <taxon>rosids</taxon>
        <taxon>fabids</taxon>
        <taxon>Fabales</taxon>
        <taxon>Fabaceae</taxon>
        <taxon>Papilionoideae</taxon>
        <taxon>50 kb inversion clade</taxon>
        <taxon>dalbergioids sensu lato</taxon>
        <taxon>Dalbergieae</taxon>
        <taxon>Pterocarpus clade</taxon>
        <taxon>Stylosanthes</taxon>
    </lineage>
</organism>
<dbReference type="EMBL" id="JASCZI010151592">
    <property type="protein sequence ID" value="MED6173633.1"/>
    <property type="molecule type" value="Genomic_DNA"/>
</dbReference>
<gene>
    <name evidence="1" type="ORF">PIB30_061467</name>
</gene>
<name>A0ABU6VN91_9FABA</name>
<evidence type="ECO:0000313" key="1">
    <source>
        <dbReference type="EMBL" id="MED6173633.1"/>
    </source>
</evidence>
<dbReference type="Proteomes" id="UP001341840">
    <property type="component" value="Unassembled WGS sequence"/>
</dbReference>
<accession>A0ABU6VN91</accession>
<proteinExistence type="predicted"/>
<reference evidence="1 2" key="1">
    <citation type="journal article" date="2023" name="Plants (Basel)">
        <title>Bridging the Gap: Combining Genomics and Transcriptomics Approaches to Understand Stylosanthes scabra, an Orphan Legume from the Brazilian Caatinga.</title>
        <authorList>
            <person name="Ferreira-Neto J.R.C."/>
            <person name="da Silva M.D."/>
            <person name="Binneck E."/>
            <person name="de Melo N.F."/>
            <person name="da Silva R.H."/>
            <person name="de Melo A.L.T.M."/>
            <person name="Pandolfi V."/>
            <person name="Bustamante F.O."/>
            <person name="Brasileiro-Vidal A.C."/>
            <person name="Benko-Iseppon A.M."/>
        </authorList>
    </citation>
    <scope>NUCLEOTIDE SEQUENCE [LARGE SCALE GENOMIC DNA]</scope>
    <source>
        <tissue evidence="1">Leaves</tissue>
    </source>
</reference>